<proteinExistence type="inferred from homology"/>
<dbReference type="GO" id="GO:0003727">
    <property type="term" value="F:single-stranded RNA binding"/>
    <property type="evidence" value="ECO:0007669"/>
    <property type="project" value="TreeGrafter"/>
</dbReference>
<dbReference type="Proteomes" id="UP001107558">
    <property type="component" value="Chromosome 2"/>
</dbReference>
<dbReference type="PANTHER" id="PTHR12709">
    <property type="entry name" value="DNA-DIRECTED RNA POLYMERASE II, III"/>
    <property type="match status" value="1"/>
</dbReference>
<protein>
    <recommendedName>
        <fullName evidence="3">DNA-directed RNA polymerase II subunit RPB7</fullName>
    </recommendedName>
    <alternativeName>
        <fullName evidence="7">DNA-directed RNA polymerase II subunit rpb7</fullName>
    </alternativeName>
</protein>
<evidence type="ECO:0000256" key="4">
    <source>
        <dbReference type="ARBA" id="ARBA00022478"/>
    </source>
</evidence>
<dbReference type="Gene3D" id="3.30.1490.120">
    <property type="entry name" value="RNA polymerase Rpb7-like, N-terminal domain"/>
    <property type="match status" value="1"/>
</dbReference>
<reference evidence="9" key="1">
    <citation type="submission" date="2021-03" db="EMBL/GenBank/DDBJ databases">
        <title>Chromosome level genome of the anhydrobiotic midge Polypedilum vanderplanki.</title>
        <authorList>
            <person name="Yoshida Y."/>
            <person name="Kikawada T."/>
            <person name="Gusev O."/>
        </authorList>
    </citation>
    <scope>NUCLEOTIDE SEQUENCE</scope>
    <source>
        <strain evidence="9">NIAS01</strain>
        <tissue evidence="9">Whole body or cell culture</tissue>
    </source>
</reference>
<keyword evidence="5" id="KW-0804">Transcription</keyword>
<feature type="domain" description="S1 motif" evidence="8">
    <location>
        <begin position="81"/>
        <end position="161"/>
    </location>
</feature>
<dbReference type="GO" id="GO:0000932">
    <property type="term" value="C:P-body"/>
    <property type="evidence" value="ECO:0007669"/>
    <property type="project" value="TreeGrafter"/>
</dbReference>
<evidence type="ECO:0000256" key="3">
    <source>
        <dbReference type="ARBA" id="ARBA00015928"/>
    </source>
</evidence>
<dbReference type="Pfam" id="PF03876">
    <property type="entry name" value="SHS2_Rpb7-N"/>
    <property type="match status" value="1"/>
</dbReference>
<keyword evidence="10" id="KW-1185">Reference proteome</keyword>
<dbReference type="Gene3D" id="2.40.50.140">
    <property type="entry name" value="Nucleic acid-binding proteins"/>
    <property type="match status" value="1"/>
</dbReference>
<gene>
    <name evidence="9" type="ORF">PVAND_008695</name>
</gene>
<dbReference type="EMBL" id="JADBJN010000002">
    <property type="protein sequence ID" value="KAG5679102.1"/>
    <property type="molecule type" value="Genomic_DNA"/>
</dbReference>
<dbReference type="InterPro" id="IPR012340">
    <property type="entry name" value="NA-bd_OB-fold"/>
</dbReference>
<comment type="caution">
    <text evidence="9">The sequence shown here is derived from an EMBL/GenBank/DDBJ whole genome shotgun (WGS) entry which is preliminary data.</text>
</comment>
<dbReference type="SUPFAM" id="SSF88798">
    <property type="entry name" value="N-terminal, heterodimerisation domain of RBP7 (RpoE)"/>
    <property type="match status" value="1"/>
</dbReference>
<evidence type="ECO:0000256" key="1">
    <source>
        <dbReference type="ARBA" id="ARBA00004123"/>
    </source>
</evidence>
<evidence type="ECO:0000256" key="5">
    <source>
        <dbReference type="ARBA" id="ARBA00023163"/>
    </source>
</evidence>
<dbReference type="InterPro" id="IPR036898">
    <property type="entry name" value="RNA_pol_Rpb7-like_N_sf"/>
</dbReference>
<dbReference type="SUPFAM" id="SSF50249">
    <property type="entry name" value="Nucleic acid-binding proteins"/>
    <property type="match status" value="1"/>
</dbReference>
<comment type="subcellular location">
    <subcellularLocation>
        <location evidence="1">Nucleus</location>
    </subcellularLocation>
</comment>
<dbReference type="FunFam" id="2.40.50.140:FF:000043">
    <property type="entry name" value="DNA-directed RNA polymerase II subunit RPB7"/>
    <property type="match status" value="1"/>
</dbReference>
<dbReference type="GO" id="GO:0003697">
    <property type="term" value="F:single-stranded DNA binding"/>
    <property type="evidence" value="ECO:0007669"/>
    <property type="project" value="TreeGrafter"/>
</dbReference>
<sequence length="171" mass="19514">MFYHMQLTHETVVHPIYFGPELMDIVLKKIYTEVEGSCHGNIGYVISITSITEIERGLLVDSGMALYYAKYFAIVFRPFKNEILDGIVKNVNSIGFFAEIGPILCFVSHQSMPQGFRFISKEFPNYFKSEDNEVITIGDPIRIRIIGVRVDQNKMFCIGTIVDDYLGLLVK</sequence>
<dbReference type="PROSITE" id="PS50126">
    <property type="entry name" value="S1"/>
    <property type="match status" value="1"/>
</dbReference>
<dbReference type="FunFam" id="3.30.1490.120:FF:000001">
    <property type="entry name" value="DNA-directed RNA polymerase II subunit RPB7"/>
    <property type="match status" value="1"/>
</dbReference>
<dbReference type="OrthoDB" id="1162399at2759"/>
<evidence type="ECO:0000256" key="7">
    <source>
        <dbReference type="ARBA" id="ARBA00073912"/>
    </source>
</evidence>
<accession>A0A9J6CBV5</accession>
<evidence type="ECO:0000313" key="10">
    <source>
        <dbReference type="Proteomes" id="UP001107558"/>
    </source>
</evidence>
<dbReference type="InterPro" id="IPR003029">
    <property type="entry name" value="S1_domain"/>
</dbReference>
<dbReference type="PANTHER" id="PTHR12709:SF4">
    <property type="entry name" value="DNA-DIRECTED RNA POLYMERASE II SUBUNIT RPB7"/>
    <property type="match status" value="1"/>
</dbReference>
<dbReference type="AlphaFoldDB" id="A0A9J6CBV5"/>
<dbReference type="GO" id="GO:0005665">
    <property type="term" value="C:RNA polymerase II, core complex"/>
    <property type="evidence" value="ECO:0007669"/>
    <property type="project" value="TreeGrafter"/>
</dbReference>
<dbReference type="GO" id="GO:0006367">
    <property type="term" value="P:transcription initiation at RNA polymerase II promoter"/>
    <property type="evidence" value="ECO:0007669"/>
    <property type="project" value="TreeGrafter"/>
</dbReference>
<evidence type="ECO:0000259" key="8">
    <source>
        <dbReference type="PROSITE" id="PS50126"/>
    </source>
</evidence>
<name>A0A9J6CBV5_POLVA</name>
<dbReference type="InterPro" id="IPR005576">
    <property type="entry name" value="Rpb7-like_N"/>
</dbReference>
<evidence type="ECO:0000256" key="2">
    <source>
        <dbReference type="ARBA" id="ARBA00009307"/>
    </source>
</evidence>
<keyword evidence="6" id="KW-0539">Nucleus</keyword>
<evidence type="ECO:0000313" key="9">
    <source>
        <dbReference type="EMBL" id="KAG5679102.1"/>
    </source>
</evidence>
<dbReference type="GO" id="GO:0045948">
    <property type="term" value="P:positive regulation of translational initiation"/>
    <property type="evidence" value="ECO:0007669"/>
    <property type="project" value="TreeGrafter"/>
</dbReference>
<keyword evidence="4" id="KW-0240">DNA-directed RNA polymerase</keyword>
<evidence type="ECO:0000256" key="6">
    <source>
        <dbReference type="ARBA" id="ARBA00023242"/>
    </source>
</evidence>
<dbReference type="GO" id="GO:0031369">
    <property type="term" value="F:translation initiation factor binding"/>
    <property type="evidence" value="ECO:0007669"/>
    <property type="project" value="TreeGrafter"/>
</dbReference>
<comment type="similarity">
    <text evidence="2">Belongs to the eukaryotic RPB7/RPC8 RNA polymerase subunit family.</text>
</comment>
<organism evidence="9 10">
    <name type="scientific">Polypedilum vanderplanki</name>
    <name type="common">Sleeping chironomid midge</name>
    <dbReference type="NCBI Taxonomy" id="319348"/>
    <lineage>
        <taxon>Eukaryota</taxon>
        <taxon>Metazoa</taxon>
        <taxon>Ecdysozoa</taxon>
        <taxon>Arthropoda</taxon>
        <taxon>Hexapoda</taxon>
        <taxon>Insecta</taxon>
        <taxon>Pterygota</taxon>
        <taxon>Neoptera</taxon>
        <taxon>Endopterygota</taxon>
        <taxon>Diptera</taxon>
        <taxon>Nematocera</taxon>
        <taxon>Chironomoidea</taxon>
        <taxon>Chironomidae</taxon>
        <taxon>Chironominae</taxon>
        <taxon>Polypedilum</taxon>
        <taxon>Polypedilum</taxon>
    </lineage>
</organism>
<dbReference type="Pfam" id="PF00575">
    <property type="entry name" value="S1"/>
    <property type="match status" value="1"/>
</dbReference>
<dbReference type="InterPro" id="IPR045113">
    <property type="entry name" value="Rpb7-like"/>
</dbReference>
<dbReference type="GO" id="GO:0060213">
    <property type="term" value="P:positive regulation of nuclear-transcribed mRNA poly(A) tail shortening"/>
    <property type="evidence" value="ECO:0007669"/>
    <property type="project" value="TreeGrafter"/>
</dbReference>